<dbReference type="PANTHER" id="PTHR30157:SF0">
    <property type="entry name" value="NADPH-DEPENDENT FERRIC-CHELATE REDUCTASE"/>
    <property type="match status" value="1"/>
</dbReference>
<dbReference type="InterPro" id="IPR039261">
    <property type="entry name" value="FNR_nucleotide-bd"/>
</dbReference>
<protein>
    <submittedName>
        <fullName evidence="3">Siderophore-interacting protein</fullName>
    </submittedName>
</protein>
<gene>
    <name evidence="3" type="ORF">OFY17_03030</name>
</gene>
<feature type="domain" description="DUF2470" evidence="2">
    <location>
        <begin position="15"/>
        <end position="73"/>
    </location>
</feature>
<dbReference type="InterPro" id="IPR037119">
    <property type="entry name" value="Haem_oxidase_HugZ-like_sf"/>
</dbReference>
<reference evidence="3 4" key="1">
    <citation type="submission" date="2022-10" db="EMBL/GenBank/DDBJ databases">
        <title>Marinomonas transparenta sp. nov. and Marinomonas sargassi sp. nov., isolated from marine alga (Sargassum natans (L.) Gaillon).</title>
        <authorList>
            <person name="Wang Y."/>
        </authorList>
    </citation>
    <scope>NUCLEOTIDE SEQUENCE [LARGE SCALE GENOMIC DNA]</scope>
    <source>
        <strain evidence="3 4">C2222</strain>
    </source>
</reference>
<evidence type="ECO:0000313" key="3">
    <source>
        <dbReference type="EMBL" id="MCV2401851.1"/>
    </source>
</evidence>
<sequence>MSEYTAIKNIDQKLDIIDHVNQDHPEEVLAIARNNTKGNQKLISAKVLDIFEEGVSIEVTSEYATNQVMVFFQIEGELEDQILYLAYAAIVKEGRDFSGNGKNFFEVISTENITKNIMRIHVRSSSALPEYYPGYAYAFVLKKMQSVPQSPQKNKQGKSWHKQLFDRFFVYMMKHLSPKNREKLLQSANKDIRLYTLRKSWKSDPNNGIEDKGSIDVFIHGETSGGKWVKSLSEGDIIMSRSESADKHQHLTEGQALLIADETAYPALAGILEKWTNPLLPHVILISSKEEDRDYFDKDNVPLPENLTHRIICPPEKQSERVLEVIKTLGKIEKAWGACEAKSAKEVRHFLRNEYQLSGKDNHVKAYWKLNK</sequence>
<dbReference type="CDD" id="cd06193">
    <property type="entry name" value="siderophore_interacting"/>
    <property type="match status" value="1"/>
</dbReference>
<dbReference type="RefSeq" id="WP_263529224.1">
    <property type="nucleotide sequence ID" value="NZ_JAOVZB010000001.1"/>
</dbReference>
<evidence type="ECO:0000313" key="4">
    <source>
        <dbReference type="Proteomes" id="UP001209713"/>
    </source>
</evidence>
<dbReference type="Gene3D" id="3.40.50.80">
    <property type="entry name" value="Nucleotide-binding domain of ferredoxin-NADP reductase (FNR) module"/>
    <property type="match status" value="1"/>
</dbReference>
<dbReference type="Gene3D" id="3.20.180.10">
    <property type="entry name" value="PNP-oxidase-like"/>
    <property type="match status" value="1"/>
</dbReference>
<dbReference type="Pfam" id="PF04954">
    <property type="entry name" value="SIP"/>
    <property type="match status" value="1"/>
</dbReference>
<keyword evidence="4" id="KW-1185">Reference proteome</keyword>
<dbReference type="InterPro" id="IPR039374">
    <property type="entry name" value="SIP_fam"/>
</dbReference>
<evidence type="ECO:0000259" key="2">
    <source>
        <dbReference type="Pfam" id="PF10615"/>
    </source>
</evidence>
<proteinExistence type="predicted"/>
<dbReference type="Gene3D" id="2.40.30.10">
    <property type="entry name" value="Translation factors"/>
    <property type="match status" value="1"/>
</dbReference>
<comment type="caution">
    <text evidence="3">The sequence shown here is derived from an EMBL/GenBank/DDBJ whole genome shotgun (WGS) entry which is preliminary data.</text>
</comment>
<evidence type="ECO:0000259" key="1">
    <source>
        <dbReference type="Pfam" id="PF04954"/>
    </source>
</evidence>
<feature type="domain" description="SIP-like Rossmann fold" evidence="1">
    <location>
        <begin position="255"/>
        <end position="370"/>
    </location>
</feature>
<dbReference type="Pfam" id="PF10615">
    <property type="entry name" value="DUF2470"/>
    <property type="match status" value="1"/>
</dbReference>
<dbReference type="Proteomes" id="UP001209713">
    <property type="component" value="Unassembled WGS sequence"/>
</dbReference>
<dbReference type="InterPro" id="IPR019595">
    <property type="entry name" value="DUF2470"/>
</dbReference>
<dbReference type="InterPro" id="IPR007037">
    <property type="entry name" value="SIP_rossman_dom"/>
</dbReference>
<dbReference type="PANTHER" id="PTHR30157">
    <property type="entry name" value="FERRIC REDUCTASE, NADPH-DEPENDENT"/>
    <property type="match status" value="1"/>
</dbReference>
<organism evidence="3 4">
    <name type="scientific">Marinomonas sargassi</name>
    <dbReference type="NCBI Taxonomy" id="2984494"/>
    <lineage>
        <taxon>Bacteria</taxon>
        <taxon>Pseudomonadati</taxon>
        <taxon>Pseudomonadota</taxon>
        <taxon>Gammaproteobacteria</taxon>
        <taxon>Oceanospirillales</taxon>
        <taxon>Oceanospirillaceae</taxon>
        <taxon>Marinomonas</taxon>
    </lineage>
</organism>
<accession>A0ABT2YPS8</accession>
<dbReference type="EMBL" id="JAOVZB010000001">
    <property type="protein sequence ID" value="MCV2401851.1"/>
    <property type="molecule type" value="Genomic_DNA"/>
</dbReference>
<name>A0ABT2YPS8_9GAMM</name>